<reference evidence="1 2" key="1">
    <citation type="submission" date="2015-09" db="EMBL/GenBank/DDBJ databases">
        <title>Genome sequencing project for genomic taxonomy and phylogenomics of Bacillus-like bacteria.</title>
        <authorList>
            <person name="Liu B."/>
            <person name="Wang J."/>
            <person name="Zhu Y."/>
            <person name="Liu G."/>
            <person name="Chen Q."/>
            <person name="Chen Z."/>
            <person name="Lan J."/>
            <person name="Che J."/>
            <person name="Ge C."/>
            <person name="Shi H."/>
            <person name="Pan Z."/>
            <person name="Liu X."/>
        </authorList>
    </citation>
    <scope>NUCLEOTIDE SEQUENCE [LARGE SCALE GENOMIC DNA]</scope>
    <source>
        <strain evidence="1 2">LMG 18435</strain>
    </source>
</reference>
<proteinExistence type="predicted"/>
<dbReference type="RefSeq" id="WP_055741586.1">
    <property type="nucleotide sequence ID" value="NZ_JAAIWL010000004.1"/>
</dbReference>
<dbReference type="PATRIC" id="fig|157838.3.peg.4418"/>
<evidence type="ECO:0000313" key="2">
    <source>
        <dbReference type="Proteomes" id="UP000051888"/>
    </source>
</evidence>
<dbReference type="STRING" id="157838.AN964_20025"/>
<sequence length="60" mass="7307">MTAPLVFKYFPIYIYYLVEKRMVGGYFVFDQETILRRDGQSDVPKRQQNKIEFLLRNRLT</sequence>
<protein>
    <submittedName>
        <fullName evidence="1">Uncharacterized protein</fullName>
    </submittedName>
</protein>
<organism evidence="1 2">
    <name type="scientific">Heyndrickxia shackletonii</name>
    <dbReference type="NCBI Taxonomy" id="157838"/>
    <lineage>
        <taxon>Bacteria</taxon>
        <taxon>Bacillati</taxon>
        <taxon>Bacillota</taxon>
        <taxon>Bacilli</taxon>
        <taxon>Bacillales</taxon>
        <taxon>Bacillaceae</taxon>
        <taxon>Heyndrickxia</taxon>
    </lineage>
</organism>
<dbReference type="Proteomes" id="UP000051888">
    <property type="component" value="Unassembled WGS sequence"/>
</dbReference>
<name>A0A0Q3TAV2_9BACI</name>
<keyword evidence="2" id="KW-1185">Reference proteome</keyword>
<evidence type="ECO:0000313" key="1">
    <source>
        <dbReference type="EMBL" id="KQL51280.1"/>
    </source>
</evidence>
<accession>A0A0Q3TAV2</accession>
<dbReference type="EMBL" id="LJJC01000006">
    <property type="protein sequence ID" value="KQL51280.1"/>
    <property type="molecule type" value="Genomic_DNA"/>
</dbReference>
<comment type="caution">
    <text evidence="1">The sequence shown here is derived from an EMBL/GenBank/DDBJ whole genome shotgun (WGS) entry which is preliminary data.</text>
</comment>
<gene>
    <name evidence="1" type="ORF">AN964_20025</name>
</gene>
<dbReference type="AlphaFoldDB" id="A0A0Q3TAV2"/>